<keyword evidence="7" id="KW-0630">Potassium</keyword>
<proteinExistence type="inferred from homology"/>
<dbReference type="InterPro" id="IPR010617">
    <property type="entry name" value="TMEM175-like"/>
</dbReference>
<feature type="transmembrane region" description="Helical" evidence="13">
    <location>
        <begin position="35"/>
        <end position="58"/>
    </location>
</feature>
<evidence type="ECO:0000256" key="8">
    <source>
        <dbReference type="ARBA" id="ARBA00022989"/>
    </source>
</evidence>
<comment type="similarity">
    <text evidence="2">Belongs to the TMEM175 family.</text>
</comment>
<comment type="subcellular location">
    <subcellularLocation>
        <location evidence="1">Membrane</location>
        <topology evidence="1">Multi-pass membrane protein</topology>
    </subcellularLocation>
</comment>
<accession>A0ABT6D826</accession>
<gene>
    <name evidence="14" type="ORF">NNA32_03395</name>
</gene>
<keyword evidence="5 13" id="KW-0812">Transmembrane</keyword>
<comment type="caution">
    <text evidence="14">The sequence shown here is derived from an EMBL/GenBank/DDBJ whole genome shotgun (WGS) entry which is preliminary data.</text>
</comment>
<evidence type="ECO:0000256" key="6">
    <source>
        <dbReference type="ARBA" id="ARBA00022826"/>
    </source>
</evidence>
<keyword evidence="15" id="KW-1185">Reference proteome</keyword>
<dbReference type="EMBL" id="JANDJP010000002">
    <property type="protein sequence ID" value="MDF9913289.1"/>
    <property type="molecule type" value="Genomic_DNA"/>
</dbReference>
<keyword evidence="8 13" id="KW-1133">Transmembrane helix</keyword>
<evidence type="ECO:0000256" key="10">
    <source>
        <dbReference type="ARBA" id="ARBA00023136"/>
    </source>
</evidence>
<keyword evidence="6" id="KW-0631">Potassium channel</keyword>
<organism evidence="14 15">
    <name type="scientific">Furfurilactobacillus milii</name>
    <dbReference type="NCBI Taxonomy" id="2888272"/>
    <lineage>
        <taxon>Bacteria</taxon>
        <taxon>Bacillati</taxon>
        <taxon>Bacillota</taxon>
        <taxon>Bacilli</taxon>
        <taxon>Lactobacillales</taxon>
        <taxon>Lactobacillaceae</taxon>
        <taxon>Furfurilactobacillus</taxon>
    </lineage>
</organism>
<keyword evidence="9" id="KW-0406">Ion transport</keyword>
<feature type="transmembrane region" description="Helical" evidence="13">
    <location>
        <begin position="78"/>
        <end position="95"/>
    </location>
</feature>
<keyword evidence="3" id="KW-0813">Transport</keyword>
<protein>
    <submittedName>
        <fullName evidence="14">TMEM175 family protein</fullName>
    </submittedName>
</protein>
<dbReference type="RefSeq" id="WP_225439145.1">
    <property type="nucleotide sequence ID" value="NZ_JAIWJF010000007.1"/>
</dbReference>
<sequence>MNKARLEAFTDAVLAIIFTIMILEFKTPKSLKFSAIFSQVPYLISYAIGYLFIGAAWYNHHFLFGKAKIITRHVFWANNLWLFGTSFLPVATAWVKAFSPAARRLSTC</sequence>
<comment type="catalytic activity">
    <reaction evidence="12">
        <text>K(+)(in) = K(+)(out)</text>
        <dbReference type="Rhea" id="RHEA:29463"/>
        <dbReference type="ChEBI" id="CHEBI:29103"/>
    </reaction>
</comment>
<reference evidence="14" key="1">
    <citation type="submission" date="2022-06" db="EMBL/GenBank/DDBJ databases">
        <title>Antifungal cultures and metabolites of lactic acid bacteria for use in dairy fermentations.</title>
        <authorList>
            <person name="Zhao Z."/>
            <person name="Gaenzle M."/>
        </authorList>
    </citation>
    <scope>NUCLEOTIDE SEQUENCE</scope>
    <source>
        <strain evidence="14">FUA3126</strain>
    </source>
</reference>
<name>A0ABT6D826_9LACO</name>
<evidence type="ECO:0000313" key="14">
    <source>
        <dbReference type="EMBL" id="MDF9913289.1"/>
    </source>
</evidence>
<evidence type="ECO:0000256" key="5">
    <source>
        <dbReference type="ARBA" id="ARBA00022692"/>
    </source>
</evidence>
<evidence type="ECO:0000256" key="12">
    <source>
        <dbReference type="ARBA" id="ARBA00034430"/>
    </source>
</evidence>
<evidence type="ECO:0000256" key="11">
    <source>
        <dbReference type="ARBA" id="ARBA00023303"/>
    </source>
</evidence>
<keyword evidence="10 13" id="KW-0472">Membrane</keyword>
<evidence type="ECO:0000313" key="15">
    <source>
        <dbReference type="Proteomes" id="UP001152867"/>
    </source>
</evidence>
<evidence type="ECO:0000256" key="13">
    <source>
        <dbReference type="SAM" id="Phobius"/>
    </source>
</evidence>
<evidence type="ECO:0000256" key="7">
    <source>
        <dbReference type="ARBA" id="ARBA00022958"/>
    </source>
</evidence>
<evidence type="ECO:0000256" key="4">
    <source>
        <dbReference type="ARBA" id="ARBA00022538"/>
    </source>
</evidence>
<dbReference type="Pfam" id="PF06736">
    <property type="entry name" value="TMEM175"/>
    <property type="match status" value="1"/>
</dbReference>
<evidence type="ECO:0000256" key="1">
    <source>
        <dbReference type="ARBA" id="ARBA00004141"/>
    </source>
</evidence>
<evidence type="ECO:0000256" key="9">
    <source>
        <dbReference type="ARBA" id="ARBA00023065"/>
    </source>
</evidence>
<keyword evidence="4" id="KW-0633">Potassium transport</keyword>
<dbReference type="Proteomes" id="UP001152867">
    <property type="component" value="Unassembled WGS sequence"/>
</dbReference>
<evidence type="ECO:0000256" key="3">
    <source>
        <dbReference type="ARBA" id="ARBA00022448"/>
    </source>
</evidence>
<evidence type="ECO:0000256" key="2">
    <source>
        <dbReference type="ARBA" id="ARBA00006920"/>
    </source>
</evidence>
<keyword evidence="11" id="KW-0407">Ion channel</keyword>